<dbReference type="InterPro" id="IPR056524">
    <property type="entry name" value="KIF6/9_C"/>
</dbReference>
<evidence type="ECO:0000256" key="5">
    <source>
        <dbReference type="ARBA" id="ARBA00023175"/>
    </source>
</evidence>
<keyword evidence="2 6" id="KW-0547">Nucleotide-binding</keyword>
<keyword evidence="5 6" id="KW-0505">Motor protein</keyword>
<dbReference type="AlphaFoldDB" id="A0A8J2X378"/>
<feature type="region of interest" description="Disordered" evidence="8">
    <location>
        <begin position="1"/>
        <end position="33"/>
    </location>
</feature>
<sequence>MRYSAAERQAGTLRAAGNLDRGTQKAAQKPNGESMGKTIKVCVRTRPTAQFAAGHIAIDADRNAITIDKGHEASPDGVCNNAQSRFDFRFHHVLHNASQDTVYETLARDVVQDVVDGINGTIMTYGQTGSGKTFTMLGDMNNYVHRGVAPRALAHVFADVAARIETQYTVVCTYMEIYNERIFDLLKALGDEDARNDYQIVEEKGGRGVFVRGLTEVEVASEAEALNLLYSGQLARTTAQHKLNRNSNRSHSIFTVTLRQQSRSGVSEKVVTSKLNLVDLAGSERLKKTMEGADGTAYDVDATMKKESMYINQSLTYLEQCVVGLSKRAPQHVAYRQTKLTGVLKDSLGGNCATLLFACMWAESAHLEETVSTLRLAQRMMRVQNTAEKVQTTDPARLARKQERLIRDLRQELLMHDALADRSGVKYDPYTPEEQAIIAAQCRRYADADEARAADLLEFDSVRQMREMCAQFKKLLRDAEAKAVRARTAMTSAGGVPTGLFAGDEPPPIGAPCAAGASLVRVRPARRSFLQRPPPRSARPRRSRGRARFHAGAESPSVDAFSAELAGSPLSKMGDGDIVNDRSRAFEHYKRQAGRATHEKLQRAKRARSDAKSQIRDAAARADAAKRDIADVDERLEETRRRRREKIRAAGRDDDDVVDDEEFVLMRAGRDAKRDYRDAHGAWLAARRDHAAAALDVDATKAQLVDDFQQFFAQLQRRAGLAEEAGPGDKLDDQEAFDKLEMERVAAQDPDALAFFRAQKTRRATATQNRSHLRQLHRNKRT</sequence>
<dbReference type="GO" id="GO:0005524">
    <property type="term" value="F:ATP binding"/>
    <property type="evidence" value="ECO:0007669"/>
    <property type="project" value="UniProtKB-UniRule"/>
</dbReference>
<protein>
    <recommendedName>
        <fullName evidence="7">Kinesin-like protein</fullName>
    </recommendedName>
</protein>
<feature type="domain" description="Kinesin motor" evidence="9">
    <location>
        <begin position="38"/>
        <end position="383"/>
    </location>
</feature>
<keyword evidence="3 6" id="KW-0067">ATP-binding</keyword>
<evidence type="ECO:0000256" key="3">
    <source>
        <dbReference type="ARBA" id="ARBA00022840"/>
    </source>
</evidence>
<dbReference type="GO" id="GO:0003777">
    <property type="term" value="F:microtubule motor activity"/>
    <property type="evidence" value="ECO:0007669"/>
    <property type="project" value="InterPro"/>
</dbReference>
<dbReference type="GO" id="GO:0008017">
    <property type="term" value="F:microtubule binding"/>
    <property type="evidence" value="ECO:0007669"/>
    <property type="project" value="InterPro"/>
</dbReference>
<feature type="compositionally biased region" description="Basic residues" evidence="8">
    <location>
        <begin position="538"/>
        <end position="549"/>
    </location>
</feature>
<dbReference type="PROSITE" id="PS00411">
    <property type="entry name" value="KINESIN_MOTOR_1"/>
    <property type="match status" value="1"/>
</dbReference>
<feature type="compositionally biased region" description="Basic residues" evidence="8">
    <location>
        <begin position="771"/>
        <end position="782"/>
    </location>
</feature>
<evidence type="ECO:0000256" key="8">
    <source>
        <dbReference type="SAM" id="MobiDB-lite"/>
    </source>
</evidence>
<feature type="binding site" evidence="6">
    <location>
        <begin position="126"/>
        <end position="133"/>
    </location>
    <ligand>
        <name>ATP</name>
        <dbReference type="ChEBI" id="CHEBI:30616"/>
    </ligand>
</feature>
<evidence type="ECO:0000256" key="1">
    <source>
        <dbReference type="ARBA" id="ARBA00022701"/>
    </source>
</evidence>
<dbReference type="InterPro" id="IPR027640">
    <property type="entry name" value="Kinesin-like_fam"/>
</dbReference>
<dbReference type="OrthoDB" id="3176171at2759"/>
<keyword evidence="11" id="KW-1185">Reference proteome</keyword>
<evidence type="ECO:0000256" key="2">
    <source>
        <dbReference type="ARBA" id="ARBA00022741"/>
    </source>
</evidence>
<feature type="region of interest" description="Disordered" evidence="8">
    <location>
        <begin position="591"/>
        <end position="626"/>
    </location>
</feature>
<reference evidence="10" key="1">
    <citation type="submission" date="2021-11" db="EMBL/GenBank/DDBJ databases">
        <authorList>
            <consortium name="Genoscope - CEA"/>
            <person name="William W."/>
        </authorList>
    </citation>
    <scope>NUCLEOTIDE SEQUENCE</scope>
</reference>
<dbReference type="SUPFAM" id="SSF52540">
    <property type="entry name" value="P-loop containing nucleoside triphosphate hydrolases"/>
    <property type="match status" value="1"/>
</dbReference>
<dbReference type="InterPro" id="IPR001752">
    <property type="entry name" value="Kinesin_motor_dom"/>
</dbReference>
<dbReference type="InterPro" id="IPR019821">
    <property type="entry name" value="Kinesin_motor_CS"/>
</dbReference>
<proteinExistence type="inferred from homology"/>
<dbReference type="GO" id="GO:0005874">
    <property type="term" value="C:microtubule"/>
    <property type="evidence" value="ECO:0007669"/>
    <property type="project" value="UniProtKB-KW"/>
</dbReference>
<comment type="caution">
    <text evidence="10">The sequence shown here is derived from an EMBL/GenBank/DDBJ whole genome shotgun (WGS) entry which is preliminary data.</text>
</comment>
<feature type="region of interest" description="Disordered" evidence="8">
    <location>
        <begin position="525"/>
        <end position="560"/>
    </location>
</feature>
<keyword evidence="1 7" id="KW-0493">Microtubule</keyword>
<dbReference type="Pfam" id="PF23735">
    <property type="entry name" value="KIF9"/>
    <property type="match status" value="1"/>
</dbReference>
<dbReference type="Proteomes" id="UP000789595">
    <property type="component" value="Unassembled WGS sequence"/>
</dbReference>
<evidence type="ECO:0000256" key="4">
    <source>
        <dbReference type="ARBA" id="ARBA00023054"/>
    </source>
</evidence>
<dbReference type="PRINTS" id="PR00380">
    <property type="entry name" value="KINESINHEAVY"/>
</dbReference>
<dbReference type="PANTHER" id="PTHR47968">
    <property type="entry name" value="CENTROMERE PROTEIN E"/>
    <property type="match status" value="1"/>
</dbReference>
<keyword evidence="4" id="KW-0175">Coiled coil</keyword>
<accession>A0A8J2X378</accession>
<dbReference type="Gene3D" id="3.40.850.10">
    <property type="entry name" value="Kinesin motor domain"/>
    <property type="match status" value="1"/>
</dbReference>
<dbReference type="InterPro" id="IPR036961">
    <property type="entry name" value="Kinesin_motor_dom_sf"/>
</dbReference>
<evidence type="ECO:0000313" key="11">
    <source>
        <dbReference type="Proteomes" id="UP000789595"/>
    </source>
</evidence>
<gene>
    <name evidence="10" type="ORF">PECAL_3P26050</name>
</gene>
<evidence type="ECO:0000259" key="9">
    <source>
        <dbReference type="PROSITE" id="PS50067"/>
    </source>
</evidence>
<evidence type="ECO:0000256" key="7">
    <source>
        <dbReference type="RuleBase" id="RU000394"/>
    </source>
</evidence>
<comment type="similarity">
    <text evidence="6 7">Belongs to the TRAFAC class myosin-kinesin ATPase superfamily. Kinesin family.</text>
</comment>
<evidence type="ECO:0000256" key="6">
    <source>
        <dbReference type="PROSITE-ProRule" id="PRU00283"/>
    </source>
</evidence>
<dbReference type="PROSITE" id="PS50067">
    <property type="entry name" value="KINESIN_MOTOR_2"/>
    <property type="match status" value="1"/>
</dbReference>
<dbReference type="GO" id="GO:0007018">
    <property type="term" value="P:microtubule-based movement"/>
    <property type="evidence" value="ECO:0007669"/>
    <property type="project" value="InterPro"/>
</dbReference>
<dbReference type="InterPro" id="IPR027417">
    <property type="entry name" value="P-loop_NTPase"/>
</dbReference>
<dbReference type="Pfam" id="PF00225">
    <property type="entry name" value="Kinesin"/>
    <property type="match status" value="1"/>
</dbReference>
<name>A0A8J2X378_9STRA</name>
<dbReference type="PANTHER" id="PTHR47968:SF36">
    <property type="entry name" value="KINESIN HEAVY CHAIN ISOFORM X1"/>
    <property type="match status" value="1"/>
</dbReference>
<evidence type="ECO:0000313" key="10">
    <source>
        <dbReference type="EMBL" id="CAH0372596.1"/>
    </source>
</evidence>
<organism evidence="10 11">
    <name type="scientific">Pelagomonas calceolata</name>
    <dbReference type="NCBI Taxonomy" id="35677"/>
    <lineage>
        <taxon>Eukaryota</taxon>
        <taxon>Sar</taxon>
        <taxon>Stramenopiles</taxon>
        <taxon>Ochrophyta</taxon>
        <taxon>Pelagophyceae</taxon>
        <taxon>Pelagomonadales</taxon>
        <taxon>Pelagomonadaceae</taxon>
        <taxon>Pelagomonas</taxon>
    </lineage>
</organism>
<feature type="region of interest" description="Disordered" evidence="8">
    <location>
        <begin position="761"/>
        <end position="782"/>
    </location>
</feature>
<dbReference type="SMART" id="SM00129">
    <property type="entry name" value="KISc"/>
    <property type="match status" value="1"/>
</dbReference>
<dbReference type="EMBL" id="CAKKNE010000003">
    <property type="protein sequence ID" value="CAH0372596.1"/>
    <property type="molecule type" value="Genomic_DNA"/>
</dbReference>